<dbReference type="Gene3D" id="2.40.110.10">
    <property type="entry name" value="Butyryl-CoA Dehydrogenase, subunit A, domain 2"/>
    <property type="match status" value="1"/>
</dbReference>
<dbReference type="InterPro" id="IPR009075">
    <property type="entry name" value="AcylCo_DH/oxidase_C"/>
</dbReference>
<proteinExistence type="inferred from homology"/>
<evidence type="ECO:0000256" key="3">
    <source>
        <dbReference type="ARBA" id="ARBA00022630"/>
    </source>
</evidence>
<dbReference type="Pfam" id="PF02770">
    <property type="entry name" value="Acyl-CoA_dh_M"/>
    <property type="match status" value="1"/>
</dbReference>
<dbReference type="SUPFAM" id="SSF47203">
    <property type="entry name" value="Acyl-CoA dehydrogenase C-terminal domain-like"/>
    <property type="match status" value="1"/>
</dbReference>
<dbReference type="SUPFAM" id="SSF56645">
    <property type="entry name" value="Acyl-CoA dehydrogenase NM domain-like"/>
    <property type="match status" value="1"/>
</dbReference>
<accession>A0A0H3LM98</accession>
<evidence type="ECO:0000256" key="2">
    <source>
        <dbReference type="ARBA" id="ARBA00009347"/>
    </source>
</evidence>
<evidence type="ECO:0000256" key="5">
    <source>
        <dbReference type="ARBA" id="ARBA00023002"/>
    </source>
</evidence>
<keyword evidence="4" id="KW-0274">FAD</keyword>
<organism evidence="9 10">
    <name type="scientific">Bordetella bronchiseptica (strain ATCC BAA-588 / NCTC 13252 / RB50)</name>
    <name type="common">Alcaligenes bronchisepticus</name>
    <dbReference type="NCBI Taxonomy" id="257310"/>
    <lineage>
        <taxon>Bacteria</taxon>
        <taxon>Pseudomonadati</taxon>
        <taxon>Pseudomonadota</taxon>
        <taxon>Betaproteobacteria</taxon>
        <taxon>Burkholderiales</taxon>
        <taxon>Alcaligenaceae</taxon>
        <taxon>Bordetella</taxon>
    </lineage>
</organism>
<comment type="cofactor">
    <cofactor evidence="1">
        <name>FAD</name>
        <dbReference type="ChEBI" id="CHEBI:57692"/>
    </cofactor>
</comment>
<reference evidence="9 10" key="1">
    <citation type="journal article" date="2003" name="Nat. Genet.">
        <title>Comparative analysis of the genome sequences of Bordetella pertussis, Bordetella parapertussis and Bordetella bronchiseptica.</title>
        <authorList>
            <person name="Parkhill J."/>
            <person name="Sebaihia M."/>
            <person name="Preston A."/>
            <person name="Murphy L.D."/>
            <person name="Thomson N.R."/>
            <person name="Harris D.E."/>
            <person name="Holden M.T.G."/>
            <person name="Churcher C.M."/>
            <person name="Bentley S.D."/>
            <person name="Mungall K.L."/>
            <person name="Cerdeno-Tarraga A.-M."/>
            <person name="Temple L."/>
            <person name="James K.D."/>
            <person name="Harris B."/>
            <person name="Quail M.A."/>
            <person name="Achtman M."/>
            <person name="Atkin R."/>
            <person name="Baker S."/>
            <person name="Basham D."/>
            <person name="Bason N."/>
            <person name="Cherevach I."/>
            <person name="Chillingworth T."/>
            <person name="Collins M."/>
            <person name="Cronin A."/>
            <person name="Davis P."/>
            <person name="Doggett J."/>
            <person name="Feltwell T."/>
            <person name="Goble A."/>
            <person name="Hamlin N."/>
            <person name="Hauser H."/>
            <person name="Holroyd S."/>
            <person name="Jagels K."/>
            <person name="Leather S."/>
            <person name="Moule S."/>
            <person name="Norberczak H."/>
            <person name="O'Neil S."/>
            <person name="Ormond D."/>
            <person name="Price C."/>
            <person name="Rabbinowitsch E."/>
            <person name="Rutter S."/>
            <person name="Sanders M."/>
            <person name="Saunders D."/>
            <person name="Seeger K."/>
            <person name="Sharp S."/>
            <person name="Simmonds M."/>
            <person name="Skelton J."/>
            <person name="Squares R."/>
            <person name="Squares S."/>
            <person name="Stevens K."/>
            <person name="Unwin L."/>
            <person name="Whitehead S."/>
            <person name="Barrell B.G."/>
            <person name="Maskell D.J."/>
        </authorList>
    </citation>
    <scope>NUCLEOTIDE SEQUENCE [LARGE SCALE GENOMIC DNA]</scope>
    <source>
        <strain evidence="9 10">ATCC BAA-588 / NCTC 13252 / RB50</strain>
    </source>
</reference>
<dbReference type="InterPro" id="IPR006091">
    <property type="entry name" value="Acyl-CoA_Oxase/DH_mid-dom"/>
</dbReference>
<keyword evidence="5 9" id="KW-0560">Oxidoreductase</keyword>
<evidence type="ECO:0000313" key="9">
    <source>
        <dbReference type="EMBL" id="CAE31063.1"/>
    </source>
</evidence>
<feature type="domain" description="Acyl-CoA oxidase/dehydrogenase middle" evidence="7">
    <location>
        <begin position="125"/>
        <end position="221"/>
    </location>
</feature>
<protein>
    <submittedName>
        <fullName evidence="9">Acyl-CoA dehydrogenase</fullName>
        <ecNumber evidence="9">1.3.99.-</ecNumber>
    </submittedName>
</protein>
<evidence type="ECO:0000259" key="7">
    <source>
        <dbReference type="Pfam" id="PF02770"/>
    </source>
</evidence>
<dbReference type="InterPro" id="IPR036250">
    <property type="entry name" value="AcylCo_DH-like_C"/>
</dbReference>
<dbReference type="RefSeq" id="WP_010925879.1">
    <property type="nucleotide sequence ID" value="NC_002927.3"/>
</dbReference>
<evidence type="ECO:0000313" key="10">
    <source>
        <dbReference type="Proteomes" id="UP000001027"/>
    </source>
</evidence>
<dbReference type="Proteomes" id="UP000001027">
    <property type="component" value="Chromosome"/>
</dbReference>
<dbReference type="Pfam" id="PF00441">
    <property type="entry name" value="Acyl-CoA_dh_1"/>
    <property type="match status" value="1"/>
</dbReference>
<dbReference type="PANTHER" id="PTHR43884:SF12">
    <property type="entry name" value="ISOVALERYL-COA DEHYDROGENASE, MITOCHONDRIAL-RELATED"/>
    <property type="match status" value="1"/>
</dbReference>
<dbReference type="PIRSF" id="PIRSF016578">
    <property type="entry name" value="HsaA"/>
    <property type="match status" value="1"/>
</dbReference>
<dbReference type="EC" id="1.3.99.-" evidence="9"/>
<dbReference type="AlphaFoldDB" id="A0A0H3LM98"/>
<dbReference type="GO" id="GO:0050660">
    <property type="term" value="F:flavin adenine dinucleotide binding"/>
    <property type="evidence" value="ECO:0007669"/>
    <property type="project" value="InterPro"/>
</dbReference>
<evidence type="ECO:0000259" key="6">
    <source>
        <dbReference type="Pfam" id="PF00441"/>
    </source>
</evidence>
<keyword evidence="3" id="KW-0285">Flavoprotein</keyword>
<dbReference type="Gene3D" id="1.10.540.10">
    <property type="entry name" value="Acyl-CoA dehydrogenase/oxidase, N-terminal domain"/>
    <property type="match status" value="1"/>
</dbReference>
<gene>
    <name evidence="9" type="ordered locus">BB0563</name>
</gene>
<feature type="domain" description="Acyl-CoA dehydrogenase/oxidase C-terminal" evidence="6">
    <location>
        <begin position="247"/>
        <end position="381"/>
    </location>
</feature>
<dbReference type="GeneID" id="56480767"/>
<dbReference type="Gene3D" id="1.20.140.10">
    <property type="entry name" value="Butyryl-CoA Dehydrogenase, subunit A, domain 3"/>
    <property type="match status" value="1"/>
</dbReference>
<dbReference type="PANTHER" id="PTHR43884">
    <property type="entry name" value="ACYL-COA DEHYDROGENASE"/>
    <property type="match status" value="1"/>
</dbReference>
<dbReference type="FunFam" id="2.40.110.10:FF:000002">
    <property type="entry name" value="Acyl-CoA dehydrogenase fadE12"/>
    <property type="match status" value="1"/>
</dbReference>
<dbReference type="GO" id="GO:0003995">
    <property type="term" value="F:acyl-CoA dehydrogenase activity"/>
    <property type="evidence" value="ECO:0007669"/>
    <property type="project" value="TreeGrafter"/>
</dbReference>
<dbReference type="EMBL" id="BX640438">
    <property type="protein sequence ID" value="CAE31063.1"/>
    <property type="molecule type" value="Genomic_DNA"/>
</dbReference>
<dbReference type="InterPro" id="IPR037069">
    <property type="entry name" value="AcylCoA_DH/ox_N_sf"/>
</dbReference>
<name>A0A0H3LM98_BORBR</name>
<dbReference type="KEGG" id="bbr:BB0563"/>
<dbReference type="InterPro" id="IPR046373">
    <property type="entry name" value="Acyl-CoA_Oxase/DH_mid-dom_sf"/>
</dbReference>
<dbReference type="eggNOG" id="COG1960">
    <property type="taxonomic scope" value="Bacteria"/>
</dbReference>
<feature type="domain" description="Acyl-CoA dehydrogenase/oxidase N-terminal" evidence="8">
    <location>
        <begin position="6"/>
        <end position="112"/>
    </location>
</feature>
<dbReference type="InterPro" id="IPR013786">
    <property type="entry name" value="AcylCoA_DH/ox_N"/>
</dbReference>
<dbReference type="Pfam" id="PF02771">
    <property type="entry name" value="Acyl-CoA_dh_N"/>
    <property type="match status" value="1"/>
</dbReference>
<evidence type="ECO:0000256" key="1">
    <source>
        <dbReference type="ARBA" id="ARBA00001974"/>
    </source>
</evidence>
<dbReference type="HOGENOM" id="CLU_018204_0_2_4"/>
<dbReference type="FunFam" id="1.10.540.10:FF:000026">
    <property type="entry name" value="Acyl-CoA dehydrogenase medium chain"/>
    <property type="match status" value="1"/>
</dbReference>
<evidence type="ECO:0000259" key="8">
    <source>
        <dbReference type="Pfam" id="PF02771"/>
    </source>
</evidence>
<sequence>MDFTYTDEQQAVRDMVRAFARNEIAPIADECDRSESFSYDTWRRLAELGVINMNFPQDCGGSEAGMLAMCLAVEEVCYHDSSYGPVFTAQQTCCRHILRYANEPQRSQWIEEYVLPISRGVAFGATALTEPNSSSSDAASMSTFARRDGDEWVINGNKMYSTAAGLEGAKFVIVWAIVDKQTRKSGLFLVPHGTPGFTVGSKLHKMGMRAADTRELFFTDCRIPAAHILNGGAAGQASPFKSDTQYHSKLFLASNAIGLQRYCLDQAIDFAKQRKTWGVPLSERQLIQGWIAEMVADIQISTLLRDRAAVLYEAGTLSAADSAILKYVSAENAVKASHYASEIFGGMGYMDGVGVSRRYRDAKGLTIIQGGSTLFKWIIAQETLREAG</sequence>
<dbReference type="InterPro" id="IPR009100">
    <property type="entry name" value="AcylCoA_DH/oxidase_NM_dom_sf"/>
</dbReference>
<evidence type="ECO:0000256" key="4">
    <source>
        <dbReference type="ARBA" id="ARBA00022827"/>
    </source>
</evidence>
<comment type="similarity">
    <text evidence="2">Belongs to the acyl-CoA dehydrogenase family.</text>
</comment>